<dbReference type="EMBL" id="HG529514">
    <property type="protein sequence ID" value="CDI51714.1"/>
    <property type="molecule type" value="Genomic_DNA"/>
</dbReference>
<evidence type="ECO:0000256" key="4">
    <source>
        <dbReference type="ARBA" id="ARBA00022448"/>
    </source>
</evidence>
<dbReference type="GO" id="GO:0000035">
    <property type="term" value="F:acyl binding"/>
    <property type="evidence" value="ECO:0007669"/>
    <property type="project" value="TreeGrafter"/>
</dbReference>
<proteinExistence type="inferred from homology"/>
<dbReference type="NCBIfam" id="NF002148">
    <property type="entry name" value="PRK00982.1-2"/>
    <property type="match status" value="1"/>
</dbReference>
<dbReference type="Gene3D" id="1.10.1200.10">
    <property type="entry name" value="ACP-like"/>
    <property type="match status" value="1"/>
</dbReference>
<keyword evidence="11" id="KW-0443">Lipid metabolism</keyword>
<evidence type="ECO:0000256" key="6">
    <source>
        <dbReference type="ARBA" id="ARBA00022516"/>
    </source>
</evidence>
<dbReference type="InterPro" id="IPR009081">
    <property type="entry name" value="PP-bd_ACP"/>
</dbReference>
<keyword evidence="12" id="KW-0496">Mitochondrion</keyword>
<dbReference type="InterPro" id="IPR006162">
    <property type="entry name" value="Ppantetheine_attach_site"/>
</dbReference>
<comment type="subcellular location">
    <subcellularLocation>
        <location evidence="1">Mitochondrion</location>
    </subcellularLocation>
</comment>
<dbReference type="NCBIfam" id="TIGR00517">
    <property type="entry name" value="acyl_carrier"/>
    <property type="match status" value="1"/>
</dbReference>
<organism evidence="16">
    <name type="scientific">Melanopsichium pennsylvanicum 4</name>
    <dbReference type="NCBI Taxonomy" id="1398559"/>
    <lineage>
        <taxon>Eukaryota</taxon>
        <taxon>Fungi</taxon>
        <taxon>Dikarya</taxon>
        <taxon>Basidiomycota</taxon>
        <taxon>Ustilaginomycotina</taxon>
        <taxon>Ustilaginomycetes</taxon>
        <taxon>Ustilaginales</taxon>
        <taxon>Ustilaginaceae</taxon>
        <taxon>Melanopsichium</taxon>
    </lineage>
</organism>
<comment type="pathway">
    <text evidence="2">Lipid metabolism; fatty acid biosynthesis.</text>
</comment>
<dbReference type="PANTHER" id="PTHR20863">
    <property type="entry name" value="ACYL CARRIER PROTEIN"/>
    <property type="match status" value="1"/>
</dbReference>
<evidence type="ECO:0000256" key="3">
    <source>
        <dbReference type="ARBA" id="ARBA00010930"/>
    </source>
</evidence>
<evidence type="ECO:0000256" key="1">
    <source>
        <dbReference type="ARBA" id="ARBA00004173"/>
    </source>
</evidence>
<feature type="domain" description="Carrier" evidence="15">
    <location>
        <begin position="95"/>
        <end position="171"/>
    </location>
</feature>
<dbReference type="PROSITE" id="PS00012">
    <property type="entry name" value="PHOSPHOPANTETHEINE"/>
    <property type="match status" value="1"/>
</dbReference>
<dbReference type="FunFam" id="1.10.1200.10:FF:000003">
    <property type="entry name" value="Acyl carrier protein"/>
    <property type="match status" value="1"/>
</dbReference>
<evidence type="ECO:0000313" key="16">
    <source>
        <dbReference type="EMBL" id="CDI51714.1"/>
    </source>
</evidence>
<evidence type="ECO:0000256" key="9">
    <source>
        <dbReference type="ARBA" id="ARBA00022946"/>
    </source>
</evidence>
<evidence type="ECO:0000256" key="10">
    <source>
        <dbReference type="ARBA" id="ARBA00022982"/>
    </source>
</evidence>
<protein>
    <recommendedName>
        <fullName evidence="14">Acyl carrier protein</fullName>
    </recommendedName>
</protein>
<reference evidence="16" key="1">
    <citation type="journal article" date="2014" name="Genome Biol. Evol.">
        <title>Gene Loss Rather Than Gene Gain Is Associated with a Host Jump from Monocots to Dicots in the Smut Fungus Melanopsichium pennsylvanicum.</title>
        <authorList>
            <person name="Sharma R."/>
            <person name="Mishra B."/>
            <person name="Runge F."/>
            <person name="Thines M."/>
        </authorList>
    </citation>
    <scope>NUCLEOTIDE SEQUENCE</scope>
    <source>
        <strain evidence="16">4</strain>
    </source>
</reference>
<evidence type="ECO:0000256" key="2">
    <source>
        <dbReference type="ARBA" id="ARBA00005194"/>
    </source>
</evidence>
<dbReference type="Pfam" id="PF00550">
    <property type="entry name" value="PP-binding"/>
    <property type="match status" value="1"/>
</dbReference>
<dbReference type="PANTHER" id="PTHR20863:SF28">
    <property type="entry name" value="ACYL CARRIER PROTEIN, MITOCHONDRIAL"/>
    <property type="match status" value="1"/>
</dbReference>
<keyword evidence="5 14" id="KW-0596">Phosphopantetheine</keyword>
<evidence type="ECO:0000259" key="15">
    <source>
        <dbReference type="PROSITE" id="PS50075"/>
    </source>
</evidence>
<keyword evidence="4" id="KW-0813">Transport</keyword>
<comment type="function">
    <text evidence="14">Carrier of the growing fatty acid chain in fatty acid biosynthesis.</text>
</comment>
<keyword evidence="7" id="KW-0597">Phosphoprotein</keyword>
<evidence type="ECO:0000256" key="5">
    <source>
        <dbReference type="ARBA" id="ARBA00022450"/>
    </source>
</evidence>
<evidence type="ECO:0000256" key="11">
    <source>
        <dbReference type="ARBA" id="ARBA00023098"/>
    </source>
</evidence>
<keyword evidence="10" id="KW-0249">Electron transport</keyword>
<dbReference type="SUPFAM" id="SSF47336">
    <property type="entry name" value="ACP-like"/>
    <property type="match status" value="1"/>
</dbReference>
<dbReference type="PROSITE" id="PS50075">
    <property type="entry name" value="CARRIER"/>
    <property type="match status" value="1"/>
</dbReference>
<accession>A0A077R478</accession>
<dbReference type="InterPro" id="IPR036736">
    <property type="entry name" value="ACP-like_sf"/>
</dbReference>
<keyword evidence="13 14" id="KW-0275">Fatty acid biosynthesis</keyword>
<evidence type="ECO:0000256" key="7">
    <source>
        <dbReference type="ARBA" id="ARBA00022553"/>
    </source>
</evidence>
<comment type="similarity">
    <text evidence="3">Belongs to the acyl carrier protein (ACP) family.</text>
</comment>
<evidence type="ECO:0000256" key="8">
    <source>
        <dbReference type="ARBA" id="ARBA00022832"/>
    </source>
</evidence>
<sequence>MVSALRTAAASLIRARAPMAIARPAVARAAVVTPRFAPVRFYAASAGLSKSDIETRIVDVLKTFEKVDPSKVRSLSPNSRRCLPSPGSAAIFKLGCRSQSYIDFGTSASAVESATAVSATSSFTSDLGLDSLDAVEVVMAIEEEFTIEIPDEEADNITTVQQAIDYIAKTPEAV</sequence>
<keyword evidence="8" id="KW-0276">Fatty acid metabolism</keyword>
<dbReference type="HAMAP" id="MF_01217">
    <property type="entry name" value="Acyl_carrier"/>
    <property type="match status" value="1"/>
</dbReference>
<dbReference type="AlphaFoldDB" id="A0A077R478"/>
<evidence type="ECO:0000256" key="12">
    <source>
        <dbReference type="ARBA" id="ARBA00023128"/>
    </source>
</evidence>
<name>A0A077R478_9BASI</name>
<dbReference type="InterPro" id="IPR003231">
    <property type="entry name" value="ACP"/>
</dbReference>
<evidence type="ECO:0000256" key="13">
    <source>
        <dbReference type="ARBA" id="ARBA00023160"/>
    </source>
</evidence>
<dbReference type="GO" id="GO:0099128">
    <property type="term" value="C:mitochondrial [2Fe-2S] assembly complex"/>
    <property type="evidence" value="ECO:0007669"/>
    <property type="project" value="UniProtKB-ARBA"/>
</dbReference>
<keyword evidence="6 14" id="KW-0444">Lipid biosynthesis</keyword>
<evidence type="ECO:0000256" key="14">
    <source>
        <dbReference type="RuleBase" id="RU000722"/>
    </source>
</evidence>
<dbReference type="GO" id="GO:0000036">
    <property type="term" value="F:acyl carrier activity"/>
    <property type="evidence" value="ECO:0007669"/>
    <property type="project" value="TreeGrafter"/>
</dbReference>
<keyword evidence="9" id="KW-0809">Transit peptide</keyword>